<dbReference type="InterPro" id="IPR000068">
    <property type="entry name" value="GPCR_3_Ca_sens_rcpt-rel"/>
</dbReference>
<evidence type="ECO:0000256" key="8">
    <source>
        <dbReference type="ARBA" id="ARBA00023170"/>
    </source>
</evidence>
<evidence type="ECO:0000256" key="7">
    <source>
        <dbReference type="ARBA" id="ARBA00023136"/>
    </source>
</evidence>
<dbReference type="FunFam" id="3.40.50.2300:FF:000016">
    <property type="entry name" value="Taste 1 receptor member 2"/>
    <property type="match status" value="1"/>
</dbReference>
<keyword evidence="9" id="KW-0325">Glycoprotein</keyword>
<evidence type="ECO:0000256" key="9">
    <source>
        <dbReference type="ARBA" id="ARBA00023180"/>
    </source>
</evidence>
<accession>A0A9N7U7M3</accession>
<evidence type="ECO:0000256" key="5">
    <source>
        <dbReference type="ARBA" id="ARBA00022989"/>
    </source>
</evidence>
<evidence type="ECO:0000256" key="4">
    <source>
        <dbReference type="ARBA" id="ARBA00022729"/>
    </source>
</evidence>
<dbReference type="EMBL" id="CADEAL010000806">
    <property type="protein sequence ID" value="CAB1425457.1"/>
    <property type="molecule type" value="Genomic_DNA"/>
</dbReference>
<keyword evidence="8" id="KW-0675">Receptor</keyword>
<dbReference type="InterPro" id="IPR028082">
    <property type="entry name" value="Peripla_BP_I"/>
</dbReference>
<keyword evidence="3" id="KW-0812">Transmembrane</keyword>
<feature type="chain" id="PRO_5040228585" description="Receptor ligand binding region domain-containing protein" evidence="11">
    <location>
        <begin position="26"/>
        <end position="347"/>
    </location>
</feature>
<reference evidence="13" key="1">
    <citation type="submission" date="2020-03" db="EMBL/GenBank/DDBJ databases">
        <authorList>
            <person name="Weist P."/>
        </authorList>
    </citation>
    <scope>NUCLEOTIDE SEQUENCE</scope>
</reference>
<evidence type="ECO:0000256" key="1">
    <source>
        <dbReference type="ARBA" id="ARBA00004651"/>
    </source>
</evidence>
<evidence type="ECO:0000256" key="2">
    <source>
        <dbReference type="ARBA" id="ARBA00022475"/>
    </source>
</evidence>
<dbReference type="GO" id="GO:0005886">
    <property type="term" value="C:plasma membrane"/>
    <property type="evidence" value="ECO:0007669"/>
    <property type="project" value="UniProtKB-SubCell"/>
</dbReference>
<keyword evidence="6" id="KW-0297">G-protein coupled receptor</keyword>
<dbReference type="PANTHER" id="PTHR24061">
    <property type="entry name" value="CALCIUM-SENSING RECEPTOR-RELATED"/>
    <property type="match status" value="1"/>
</dbReference>
<keyword evidence="10" id="KW-0807">Transducer</keyword>
<organism evidence="13 14">
    <name type="scientific">Pleuronectes platessa</name>
    <name type="common">European plaice</name>
    <dbReference type="NCBI Taxonomy" id="8262"/>
    <lineage>
        <taxon>Eukaryota</taxon>
        <taxon>Metazoa</taxon>
        <taxon>Chordata</taxon>
        <taxon>Craniata</taxon>
        <taxon>Vertebrata</taxon>
        <taxon>Euteleostomi</taxon>
        <taxon>Actinopterygii</taxon>
        <taxon>Neopterygii</taxon>
        <taxon>Teleostei</taxon>
        <taxon>Neoteleostei</taxon>
        <taxon>Acanthomorphata</taxon>
        <taxon>Carangaria</taxon>
        <taxon>Pleuronectiformes</taxon>
        <taxon>Pleuronectoidei</taxon>
        <taxon>Pleuronectidae</taxon>
        <taxon>Pleuronectes</taxon>
    </lineage>
</organism>
<evidence type="ECO:0000313" key="14">
    <source>
        <dbReference type="Proteomes" id="UP001153269"/>
    </source>
</evidence>
<evidence type="ECO:0000256" key="10">
    <source>
        <dbReference type="ARBA" id="ARBA00023224"/>
    </source>
</evidence>
<keyword evidence="5" id="KW-1133">Transmembrane helix</keyword>
<proteinExistence type="predicted"/>
<name>A0A9N7U7M3_PLEPL</name>
<evidence type="ECO:0000313" key="13">
    <source>
        <dbReference type="EMBL" id="CAB1425457.1"/>
    </source>
</evidence>
<keyword evidence="14" id="KW-1185">Reference proteome</keyword>
<dbReference type="AlphaFoldDB" id="A0A9N7U7M3"/>
<dbReference type="InterPro" id="IPR001828">
    <property type="entry name" value="ANF_lig-bd_rcpt"/>
</dbReference>
<evidence type="ECO:0000256" key="3">
    <source>
        <dbReference type="ARBA" id="ARBA00022692"/>
    </source>
</evidence>
<dbReference type="SUPFAM" id="SSF53822">
    <property type="entry name" value="Periplasmic binding protein-like I"/>
    <property type="match status" value="1"/>
</dbReference>
<sequence>MMGISALFVCLMWALGLFELNSALGLNGAGIKCKLQDTAHPPAFSMDGDYVVGGVFSIHYYMHKVSIDSRELRFSRAMIFAIEEINNSSNLLPGVKLGYHIYDSCASVPMAAHLAFQLANGQDPEFSLGNDHNCSQSGMVMAIVGESGSTPSISMSRVLGPFNIPQVSHYATCACLSNKKQYPSFLRDDPSDQFQANALAKLVKTLRWTWIGAVCSDSDYGNKWHGFFLDAAHREGICVEYSESFYRNNPRSKIQRVAEVIRRSTATVIVAFAASGDMRILLEELSREPSPASSVVRSEAWVTDSQLLRFSFCAGAIGIGIQQAVIPGLRDFLLDLPLTKCLCPGAD</sequence>
<dbReference type="GO" id="GO:0004930">
    <property type="term" value="F:G protein-coupled receptor activity"/>
    <property type="evidence" value="ECO:0007669"/>
    <property type="project" value="UniProtKB-KW"/>
</dbReference>
<comment type="caution">
    <text evidence="13">The sequence shown here is derived from an EMBL/GenBank/DDBJ whole genome shotgun (WGS) entry which is preliminary data.</text>
</comment>
<dbReference type="PRINTS" id="PR00592">
    <property type="entry name" value="CASENSINGR"/>
</dbReference>
<dbReference type="Proteomes" id="UP001153269">
    <property type="component" value="Unassembled WGS sequence"/>
</dbReference>
<keyword evidence="4 11" id="KW-0732">Signal</keyword>
<evidence type="ECO:0000256" key="6">
    <source>
        <dbReference type="ARBA" id="ARBA00023040"/>
    </source>
</evidence>
<feature type="signal peptide" evidence="11">
    <location>
        <begin position="1"/>
        <end position="25"/>
    </location>
</feature>
<dbReference type="InterPro" id="IPR000337">
    <property type="entry name" value="GPCR_3"/>
</dbReference>
<feature type="domain" description="Receptor ligand binding region" evidence="12">
    <location>
        <begin position="76"/>
        <end position="333"/>
    </location>
</feature>
<keyword evidence="2" id="KW-1003">Cell membrane</keyword>
<protein>
    <recommendedName>
        <fullName evidence="12">Receptor ligand binding region domain-containing protein</fullName>
    </recommendedName>
</protein>
<evidence type="ECO:0000256" key="11">
    <source>
        <dbReference type="SAM" id="SignalP"/>
    </source>
</evidence>
<evidence type="ECO:0000259" key="12">
    <source>
        <dbReference type="Pfam" id="PF01094"/>
    </source>
</evidence>
<dbReference type="PRINTS" id="PR00248">
    <property type="entry name" value="GPCRMGR"/>
</dbReference>
<gene>
    <name evidence="13" type="ORF">PLEPLA_LOCUS13387</name>
</gene>
<dbReference type="PANTHER" id="PTHR24061:SF528">
    <property type="entry name" value="C-FAMILY ODORANT RECEPTOR OLFCD2-RELATED"/>
    <property type="match status" value="1"/>
</dbReference>
<dbReference type="Pfam" id="PF01094">
    <property type="entry name" value="ANF_receptor"/>
    <property type="match status" value="1"/>
</dbReference>
<keyword evidence="7" id="KW-0472">Membrane</keyword>
<comment type="subcellular location">
    <subcellularLocation>
        <location evidence="1">Cell membrane</location>
        <topology evidence="1">Multi-pass membrane protein</topology>
    </subcellularLocation>
</comment>
<dbReference type="Gene3D" id="3.40.50.2300">
    <property type="match status" value="2"/>
</dbReference>